<feature type="region of interest" description="Disordered" evidence="1">
    <location>
        <begin position="480"/>
        <end position="500"/>
    </location>
</feature>
<dbReference type="GO" id="GO:0005763">
    <property type="term" value="C:mitochondrial small ribosomal subunit"/>
    <property type="evidence" value="ECO:0007669"/>
    <property type="project" value="TreeGrafter"/>
</dbReference>
<organism evidence="2 3">
    <name type="scientific">Lojkania enalia</name>
    <dbReference type="NCBI Taxonomy" id="147567"/>
    <lineage>
        <taxon>Eukaryota</taxon>
        <taxon>Fungi</taxon>
        <taxon>Dikarya</taxon>
        <taxon>Ascomycota</taxon>
        <taxon>Pezizomycotina</taxon>
        <taxon>Dothideomycetes</taxon>
        <taxon>Pleosporomycetidae</taxon>
        <taxon>Pleosporales</taxon>
        <taxon>Pleosporales incertae sedis</taxon>
        <taxon>Lojkania</taxon>
    </lineage>
</organism>
<gene>
    <name evidence="2" type="ORF">CC78DRAFT_527151</name>
</gene>
<dbReference type="GO" id="GO:0070124">
    <property type="term" value="P:mitochondrial translational initiation"/>
    <property type="evidence" value="ECO:0007669"/>
    <property type="project" value="TreeGrafter"/>
</dbReference>
<feature type="region of interest" description="Disordered" evidence="1">
    <location>
        <begin position="25"/>
        <end position="45"/>
    </location>
</feature>
<dbReference type="PANTHER" id="PTHR28058">
    <property type="entry name" value="37S RIBOSOMAL PROTEIN MRP51, MITOCHONDRIAL"/>
    <property type="match status" value="1"/>
</dbReference>
<keyword evidence="3" id="KW-1185">Reference proteome</keyword>
<dbReference type="EMBL" id="ML986829">
    <property type="protein sequence ID" value="KAF2257874.1"/>
    <property type="molecule type" value="Genomic_DNA"/>
</dbReference>
<protein>
    <submittedName>
        <fullName evidence="2">Uncharacterized protein</fullName>
    </submittedName>
</protein>
<dbReference type="GO" id="GO:0003735">
    <property type="term" value="F:structural constituent of ribosome"/>
    <property type="evidence" value="ECO:0007669"/>
    <property type="project" value="TreeGrafter"/>
</dbReference>
<reference evidence="3" key="1">
    <citation type="journal article" date="2020" name="Stud. Mycol.">
        <title>101 Dothideomycetes genomes: A test case for predicting lifestyles and emergence of pathogens.</title>
        <authorList>
            <person name="Haridas S."/>
            <person name="Albert R."/>
            <person name="Binder M."/>
            <person name="Bloem J."/>
            <person name="LaButti K."/>
            <person name="Salamov A."/>
            <person name="Andreopoulos B."/>
            <person name="Baker S."/>
            <person name="Barry K."/>
            <person name="Bills G."/>
            <person name="Bluhm B."/>
            <person name="Cannon C."/>
            <person name="Castanera R."/>
            <person name="Culley D."/>
            <person name="Daum C."/>
            <person name="Ezra D."/>
            <person name="Gonzalez J."/>
            <person name="Henrissat B."/>
            <person name="Kuo A."/>
            <person name="Liang C."/>
            <person name="Lipzen A."/>
            <person name="Lutzoni F."/>
            <person name="Magnuson J."/>
            <person name="Mondo S."/>
            <person name="Nolan M."/>
            <person name="Ohm R."/>
            <person name="Pangilinan J."/>
            <person name="Park H.-J."/>
            <person name="Ramirez L."/>
            <person name="Alfaro M."/>
            <person name="Sun H."/>
            <person name="Tritt A."/>
            <person name="Yoshinaga Y."/>
            <person name="Zwiers L.-H."/>
            <person name="Turgeon B."/>
            <person name="Goodwin S."/>
            <person name="Spatafora J."/>
            <person name="Crous P."/>
            <person name="Grigoriev I."/>
        </authorList>
    </citation>
    <scope>NUCLEOTIDE SEQUENCE [LARGE SCALE GENOMIC DNA]</scope>
    <source>
        <strain evidence="3">CBS 304.66</strain>
    </source>
</reference>
<dbReference type="OrthoDB" id="3913595at2759"/>
<dbReference type="Proteomes" id="UP000800093">
    <property type="component" value="Unassembled WGS sequence"/>
</dbReference>
<dbReference type="Pfam" id="PF11709">
    <property type="entry name" value="Mit_ribos_Mrp51"/>
    <property type="match status" value="1"/>
</dbReference>
<evidence type="ECO:0000313" key="2">
    <source>
        <dbReference type="EMBL" id="KAF2257874.1"/>
    </source>
</evidence>
<evidence type="ECO:0000313" key="3">
    <source>
        <dbReference type="Proteomes" id="UP000800093"/>
    </source>
</evidence>
<accession>A0A9P4JVF5</accession>
<comment type="caution">
    <text evidence="2">The sequence shown here is derived from an EMBL/GenBank/DDBJ whole genome shotgun (WGS) entry which is preliminary data.</text>
</comment>
<dbReference type="InterPro" id="IPR016712">
    <property type="entry name" value="Rbsml_bS1m-like"/>
</dbReference>
<sequence>MSLRRRSLSPTANFLRNSRLFAIPNPLPRPGVGDTSNKKQRVSDSATLPYPTHQAIVTTPSSLARGDWGLKRPLPARSHILQTSNPVLRIKQLDAVEQVTDFDSAADHVRTREKWAEMNAPILRTGLAGRDRSMVTNARNAKAGDTKYVPTIPPELNRARHSLRWKHEGPWLPSMSAEDFMAYINKQLSGRRDEFHKYLVAYAKDVIYHQRRVAAKHDSDMPLDAVEADAYQSSRELEWSNMSSSDIISKIRELRAECAADPLTSRLVQKLIIPFLRLPPMRVKNALLNNGPNITGEPKTFVYDTTPLTTHPSAGLGYLRTKAYMTNHPILGPQKESTPIEARVIQPRVLAGNQSAVAYLGVGGFVTEDEIRSTGPTRNNTSNVEFIDVRTEGGLKIMVEPMNASIAPDGKVHVKVFRRAGESVSVARGYLDDKPPVPQAAEAEPLDLNIGKSGVKELDKSVGDRERKFQVMLERELQRKEESAREEVMRKDGMIGGRGV</sequence>
<evidence type="ECO:0000256" key="1">
    <source>
        <dbReference type="SAM" id="MobiDB-lite"/>
    </source>
</evidence>
<name>A0A9P4JVF5_9PLEO</name>
<dbReference type="PANTHER" id="PTHR28058:SF1">
    <property type="entry name" value="SMALL RIBOSOMAL SUBUNIT PROTEIN BS1M"/>
    <property type="match status" value="1"/>
</dbReference>
<proteinExistence type="predicted"/>
<dbReference type="AlphaFoldDB" id="A0A9P4JVF5"/>
<feature type="compositionally biased region" description="Basic and acidic residues" evidence="1">
    <location>
        <begin position="480"/>
        <end position="493"/>
    </location>
</feature>